<dbReference type="EMBL" id="JAFNEN010000487">
    <property type="protein sequence ID" value="KAG8181941.1"/>
    <property type="molecule type" value="Genomic_DNA"/>
</dbReference>
<protein>
    <submittedName>
        <fullName evidence="1">Uncharacterized protein</fullName>
    </submittedName>
</protein>
<reference evidence="1 2" key="1">
    <citation type="journal article" date="2022" name="Nat. Ecol. Evol.">
        <title>A masculinizing supergene underlies an exaggerated male reproductive morph in a spider.</title>
        <authorList>
            <person name="Hendrickx F."/>
            <person name="De Corte Z."/>
            <person name="Sonet G."/>
            <person name="Van Belleghem S.M."/>
            <person name="Kostlbacher S."/>
            <person name="Vangestel C."/>
        </authorList>
    </citation>
    <scope>NUCLEOTIDE SEQUENCE [LARGE SCALE GENOMIC DNA]</scope>
    <source>
        <strain evidence="1">W744_W776</strain>
    </source>
</reference>
<accession>A0AAV6UD15</accession>
<organism evidence="1 2">
    <name type="scientific">Oedothorax gibbosus</name>
    <dbReference type="NCBI Taxonomy" id="931172"/>
    <lineage>
        <taxon>Eukaryota</taxon>
        <taxon>Metazoa</taxon>
        <taxon>Ecdysozoa</taxon>
        <taxon>Arthropoda</taxon>
        <taxon>Chelicerata</taxon>
        <taxon>Arachnida</taxon>
        <taxon>Araneae</taxon>
        <taxon>Araneomorphae</taxon>
        <taxon>Entelegynae</taxon>
        <taxon>Araneoidea</taxon>
        <taxon>Linyphiidae</taxon>
        <taxon>Erigoninae</taxon>
        <taxon>Oedothorax</taxon>
    </lineage>
</organism>
<proteinExistence type="predicted"/>
<gene>
    <name evidence="1" type="ORF">JTE90_000052</name>
</gene>
<comment type="caution">
    <text evidence="1">The sequence shown here is derived from an EMBL/GenBank/DDBJ whole genome shotgun (WGS) entry which is preliminary data.</text>
</comment>
<evidence type="ECO:0000313" key="1">
    <source>
        <dbReference type="EMBL" id="KAG8181941.1"/>
    </source>
</evidence>
<evidence type="ECO:0000313" key="2">
    <source>
        <dbReference type="Proteomes" id="UP000827092"/>
    </source>
</evidence>
<sequence length="237" mass="26530">MTNQSGGKDQIVLSCHPELNGTVATSVTYKHEEPPAFMGLHTIMKQPRLPGTEKFRFSTTGEKHRPLSESQASETTVTPQYVFHSRTSSISSQSDLRPIASTMSVPALNRHDSKRRAVLPITCKKTSRMLTNTNLELNVDPADIIPDEAVKRHVRITSTRVPSCPNLESSHRSLNSSKSSLDTHFRKMSLQNPIIRELPKDFDWKNIRASPSRLSASCSSCCSSEENVWVLREDPEM</sequence>
<name>A0AAV6UD15_9ARAC</name>
<dbReference type="Proteomes" id="UP000827092">
    <property type="component" value="Unassembled WGS sequence"/>
</dbReference>
<keyword evidence="2" id="KW-1185">Reference proteome</keyword>
<dbReference type="AlphaFoldDB" id="A0AAV6UD15"/>